<dbReference type="EMBL" id="LR593887">
    <property type="protein sequence ID" value="VTS06891.1"/>
    <property type="molecule type" value="Genomic_DNA"/>
</dbReference>
<dbReference type="Proteomes" id="UP000464378">
    <property type="component" value="Chromosome"/>
</dbReference>
<proteinExistence type="predicted"/>
<evidence type="ECO:0000313" key="2">
    <source>
        <dbReference type="EMBL" id="VIP04766.1"/>
    </source>
</evidence>
<dbReference type="EMBL" id="LR586016">
    <property type="protein sequence ID" value="VIP04766.1"/>
    <property type="molecule type" value="Genomic_DNA"/>
</dbReference>
<gene>
    <name evidence="2" type="ORF">GMBLW1_44270</name>
</gene>
<sequence>MSGYGLPPMKTNLLILWAAFVSATLLSAAEPNGPMGSVGRVLVLDTEQTLEGEIAVVGNSVRVGRTLGEILIPKERVLFIGADKSAAYAFMVRRANLRDADEHVRLSRWCMMQSLRPEALQHAKKALELRPGSKDVKLMVDTMEYAMNRPESSGQSSNIQTVGAQLPEPTQAPLDFNAEAYPMFVSKVQPILMNACASCHASADKSGNFRLQRVYEGGNRRATQWNLNAVLQQIDRNRLGASPLLIKALTLHGDMPRPAIRDRQSPMFRWIEVFARTATNTPDSTPLIFSAPSATAVMPAVGNTPLEGGFGTGTTAATPAVPMATPTASATPGMLPASVTGGNLPTVPPTVPFGAGDEPPPVIPTGGTTGGEFGGAVPMPGVVPANLPPQPRPMPMPSTSPATDDPFDPAQFNRPPKGR</sequence>
<reference evidence="2" key="1">
    <citation type="submission" date="2019-04" db="EMBL/GenBank/DDBJ databases">
        <authorList>
            <consortium name="Science for Life Laboratories"/>
        </authorList>
    </citation>
    <scope>NUCLEOTIDE SEQUENCE</scope>
    <source>
        <strain evidence="2">MBLW1</strain>
    </source>
</reference>
<dbReference type="InParanoid" id="A0A6C2YTG7"/>
<feature type="region of interest" description="Disordered" evidence="1">
    <location>
        <begin position="373"/>
        <end position="419"/>
    </location>
</feature>
<name>A0A6C2YTG7_9BACT</name>
<keyword evidence="3" id="KW-1185">Reference proteome</keyword>
<protein>
    <submittedName>
        <fullName evidence="2">Uncharacterized protein</fullName>
    </submittedName>
</protein>
<feature type="compositionally biased region" description="Pro residues" evidence="1">
    <location>
        <begin position="386"/>
        <end position="398"/>
    </location>
</feature>
<evidence type="ECO:0000256" key="1">
    <source>
        <dbReference type="SAM" id="MobiDB-lite"/>
    </source>
</evidence>
<accession>A0A6C2YTG7</accession>
<dbReference type="AlphaFoldDB" id="A0A6C2YTG7"/>
<dbReference type="KEGG" id="tim:GMBLW1_44270"/>
<organism evidence="2">
    <name type="scientific">Tuwongella immobilis</name>
    <dbReference type="NCBI Taxonomy" id="692036"/>
    <lineage>
        <taxon>Bacteria</taxon>
        <taxon>Pseudomonadati</taxon>
        <taxon>Planctomycetota</taxon>
        <taxon>Planctomycetia</taxon>
        <taxon>Gemmatales</taxon>
        <taxon>Gemmataceae</taxon>
        <taxon>Tuwongella</taxon>
    </lineage>
</organism>
<evidence type="ECO:0000313" key="3">
    <source>
        <dbReference type="Proteomes" id="UP000464378"/>
    </source>
</evidence>